<organism evidence="1 2">
    <name type="scientific">Prosthecobacter algae</name>
    <dbReference type="NCBI Taxonomy" id="1144682"/>
    <lineage>
        <taxon>Bacteria</taxon>
        <taxon>Pseudomonadati</taxon>
        <taxon>Verrucomicrobiota</taxon>
        <taxon>Verrucomicrobiia</taxon>
        <taxon>Verrucomicrobiales</taxon>
        <taxon>Verrucomicrobiaceae</taxon>
        <taxon>Prosthecobacter</taxon>
    </lineage>
</organism>
<proteinExistence type="predicted"/>
<evidence type="ECO:0008006" key="3">
    <source>
        <dbReference type="Google" id="ProtNLM"/>
    </source>
</evidence>
<comment type="caution">
    <text evidence="1">The sequence shown here is derived from an EMBL/GenBank/DDBJ whole genome shotgun (WGS) entry which is preliminary data.</text>
</comment>
<keyword evidence="2" id="KW-1185">Reference proteome</keyword>
<accession>A0ABP9P5P8</accession>
<dbReference type="PANTHER" id="PTHR35810:SF1">
    <property type="entry name" value="CYTOPLASMIC PROTEIN"/>
    <property type="match status" value="1"/>
</dbReference>
<dbReference type="EMBL" id="BAABIA010000004">
    <property type="protein sequence ID" value="GAA5140771.1"/>
    <property type="molecule type" value="Genomic_DNA"/>
</dbReference>
<sequence>MTDLILYTTEDGKSRIQLRTKDQTVWLTQREIGKLFDVSTDNVGLHLKNLYETANSTGRQLPRNPR</sequence>
<name>A0ABP9P5P8_9BACT</name>
<evidence type="ECO:0000313" key="2">
    <source>
        <dbReference type="Proteomes" id="UP001499852"/>
    </source>
</evidence>
<reference evidence="2" key="1">
    <citation type="journal article" date="2019" name="Int. J. Syst. Evol. Microbiol.">
        <title>The Global Catalogue of Microorganisms (GCM) 10K type strain sequencing project: providing services to taxonomists for standard genome sequencing and annotation.</title>
        <authorList>
            <consortium name="The Broad Institute Genomics Platform"/>
            <consortium name="The Broad Institute Genome Sequencing Center for Infectious Disease"/>
            <person name="Wu L."/>
            <person name="Ma J."/>
        </authorList>
    </citation>
    <scope>NUCLEOTIDE SEQUENCE [LARGE SCALE GENOMIC DNA]</scope>
    <source>
        <strain evidence="2">JCM 18053</strain>
    </source>
</reference>
<evidence type="ECO:0000313" key="1">
    <source>
        <dbReference type="EMBL" id="GAA5140771.1"/>
    </source>
</evidence>
<protein>
    <recommendedName>
        <fullName evidence="3">Virulence RhuM family protein</fullName>
    </recommendedName>
</protein>
<gene>
    <name evidence="1" type="ORF">GCM10023213_23870</name>
</gene>
<dbReference type="PANTHER" id="PTHR35810">
    <property type="entry name" value="CYTOPLASMIC PROTEIN-RELATED"/>
    <property type="match status" value="1"/>
</dbReference>
<dbReference type="Proteomes" id="UP001499852">
    <property type="component" value="Unassembled WGS sequence"/>
</dbReference>